<dbReference type="InterPro" id="IPR001174">
    <property type="entry name" value="HddA/FKP"/>
</dbReference>
<protein>
    <submittedName>
        <fullName evidence="8">GHMP kinase</fullName>
    </submittedName>
</protein>
<keyword evidence="3 8" id="KW-0418">Kinase</keyword>
<keyword evidence="1" id="KW-0808">Transferase</keyword>
<accession>A0ABZ0CVV5</accession>
<dbReference type="EMBL" id="CP136336">
    <property type="protein sequence ID" value="WOB07271.1"/>
    <property type="molecule type" value="Genomic_DNA"/>
</dbReference>
<dbReference type="RefSeq" id="WP_316699943.1">
    <property type="nucleotide sequence ID" value="NZ_CP136336.1"/>
</dbReference>
<sequence length="332" mass="36659">MIISQTPYRVSFAGGGTDLPAFYRQEYGAVLSMAIDKHMYVTVSPRFEKTARVAYTKVEIAESVNDIQHELVREALKITGLGRHIEITTVGDVPAGTGMGSSSSLTVGLLQALYAYKGQIVSAKNVAEQACRIEIDILGKPIGKQDQYAAAFGNLNYIRFNPDDTVDVEPVPAPAETMKELSSRMMLLYTEQQRDADGILKRQSEGTKDRMPVLRAMRDLAQEMRVAITGANGLDEFSKLLHQGWELKRSLGFGISMERVDAWYEQARKLGAQGGKLLGAGGGGFLLLVAPKERHNLIRDALGNPRELTLDIDRRGGRVIFISDHQRLLHNQ</sequence>
<dbReference type="SUPFAM" id="SSF54211">
    <property type="entry name" value="Ribosomal protein S5 domain 2-like"/>
    <property type="match status" value="1"/>
</dbReference>
<evidence type="ECO:0000313" key="8">
    <source>
        <dbReference type="EMBL" id="WOB07271.1"/>
    </source>
</evidence>
<dbReference type="InterPro" id="IPR014606">
    <property type="entry name" value="Heptose_7-P_kinase"/>
</dbReference>
<proteinExistence type="inferred from homology"/>
<keyword evidence="2" id="KW-0547">Nucleotide-binding</keyword>
<feature type="domain" description="GHMP kinase N-terminal" evidence="6">
    <location>
        <begin position="75"/>
        <end position="153"/>
    </location>
</feature>
<dbReference type="Proteomes" id="UP001303946">
    <property type="component" value="Chromosome"/>
</dbReference>
<evidence type="ECO:0000259" key="7">
    <source>
        <dbReference type="Pfam" id="PF08544"/>
    </source>
</evidence>
<evidence type="ECO:0000256" key="3">
    <source>
        <dbReference type="ARBA" id="ARBA00022777"/>
    </source>
</evidence>
<dbReference type="InterPro" id="IPR013750">
    <property type="entry name" value="GHMP_kinase_C_dom"/>
</dbReference>
<dbReference type="InterPro" id="IPR052203">
    <property type="entry name" value="GHMP_Kinase-Related"/>
</dbReference>
<comment type="similarity">
    <text evidence="5">Belongs to the GHMP kinase family.</text>
</comment>
<organism evidence="8 9">
    <name type="scientific">Piscinibacter gummiphilus</name>
    <dbReference type="NCBI Taxonomy" id="946333"/>
    <lineage>
        <taxon>Bacteria</taxon>
        <taxon>Pseudomonadati</taxon>
        <taxon>Pseudomonadota</taxon>
        <taxon>Betaproteobacteria</taxon>
        <taxon>Burkholderiales</taxon>
        <taxon>Sphaerotilaceae</taxon>
        <taxon>Piscinibacter</taxon>
    </lineage>
</organism>
<dbReference type="InterPro" id="IPR036554">
    <property type="entry name" value="GHMP_kinase_C_sf"/>
</dbReference>
<dbReference type="PIRSF" id="PIRSF036406">
    <property type="entry name" value="Hept_kin"/>
    <property type="match status" value="1"/>
</dbReference>
<name>A0ABZ0CVV5_9BURK</name>
<evidence type="ECO:0000259" key="6">
    <source>
        <dbReference type="Pfam" id="PF00288"/>
    </source>
</evidence>
<dbReference type="Pfam" id="PF00288">
    <property type="entry name" value="GHMP_kinases_N"/>
    <property type="match status" value="1"/>
</dbReference>
<dbReference type="InterPro" id="IPR006203">
    <property type="entry name" value="GHMP_knse_ATP-bd_CS"/>
</dbReference>
<dbReference type="Pfam" id="PF08544">
    <property type="entry name" value="GHMP_kinases_C"/>
    <property type="match status" value="1"/>
</dbReference>
<evidence type="ECO:0000256" key="1">
    <source>
        <dbReference type="ARBA" id="ARBA00022679"/>
    </source>
</evidence>
<feature type="domain" description="GHMP kinase C-terminal" evidence="7">
    <location>
        <begin position="232"/>
        <end position="302"/>
    </location>
</feature>
<dbReference type="GO" id="GO:0016301">
    <property type="term" value="F:kinase activity"/>
    <property type="evidence" value="ECO:0007669"/>
    <property type="project" value="UniProtKB-KW"/>
</dbReference>
<dbReference type="PROSITE" id="PS00627">
    <property type="entry name" value="GHMP_KINASES_ATP"/>
    <property type="match status" value="1"/>
</dbReference>
<gene>
    <name evidence="8" type="ORF">RXV79_20415</name>
</gene>
<dbReference type="PRINTS" id="PR00960">
    <property type="entry name" value="LMBPPROTEIN"/>
</dbReference>
<keyword evidence="9" id="KW-1185">Reference proteome</keyword>
<dbReference type="SUPFAM" id="SSF55060">
    <property type="entry name" value="GHMP Kinase, C-terminal domain"/>
    <property type="match status" value="1"/>
</dbReference>
<evidence type="ECO:0000256" key="4">
    <source>
        <dbReference type="ARBA" id="ARBA00022840"/>
    </source>
</evidence>
<dbReference type="PANTHER" id="PTHR32463">
    <property type="entry name" value="L-FUCOSE KINASE"/>
    <property type="match status" value="1"/>
</dbReference>
<evidence type="ECO:0000313" key="9">
    <source>
        <dbReference type="Proteomes" id="UP001303946"/>
    </source>
</evidence>
<dbReference type="Gene3D" id="3.30.230.120">
    <property type="match status" value="1"/>
</dbReference>
<dbReference type="PANTHER" id="PTHR32463:SF0">
    <property type="entry name" value="L-FUCOSE KINASE"/>
    <property type="match status" value="1"/>
</dbReference>
<dbReference type="InterPro" id="IPR006204">
    <property type="entry name" value="GHMP_kinase_N_dom"/>
</dbReference>
<evidence type="ECO:0000256" key="2">
    <source>
        <dbReference type="ARBA" id="ARBA00022741"/>
    </source>
</evidence>
<evidence type="ECO:0000256" key="5">
    <source>
        <dbReference type="ARBA" id="ARBA00038121"/>
    </source>
</evidence>
<reference evidence="8 9" key="1">
    <citation type="submission" date="2023-10" db="EMBL/GenBank/DDBJ databases">
        <title>Bacteria for the degradation of biodegradable plastic PBAT(Polybutylene adipate terephthalate).</title>
        <authorList>
            <person name="Weon H.-Y."/>
            <person name="Yeon J."/>
        </authorList>
    </citation>
    <scope>NUCLEOTIDE SEQUENCE [LARGE SCALE GENOMIC DNA]</scope>
    <source>
        <strain evidence="8 9">SBD 7-3</strain>
    </source>
</reference>
<keyword evidence="4" id="KW-0067">ATP-binding</keyword>
<dbReference type="InterPro" id="IPR020568">
    <property type="entry name" value="Ribosomal_Su5_D2-typ_SF"/>
</dbReference>